<dbReference type="PROSITE" id="PS01186">
    <property type="entry name" value="EGF_2"/>
    <property type="match status" value="2"/>
</dbReference>
<accession>A0A836C9G5</accession>
<keyword evidence="1 2" id="KW-1015">Disulfide bond</keyword>
<dbReference type="PANTHER" id="PTHR24035">
    <property type="entry name" value="MULTIPLE EPIDERMAL GROWTH FACTOR-LIKE DOMAINS PROTEIN"/>
    <property type="match status" value="1"/>
</dbReference>
<dbReference type="AlphaFoldDB" id="A0A836C9G5"/>
<dbReference type="Gene3D" id="2.10.25.10">
    <property type="entry name" value="Laminin"/>
    <property type="match status" value="1"/>
</dbReference>
<sequence>MGTCDRATGKCACRAGWEGAACERLACPTGPTGTAACSGHGQCISMLQADTMNDGWQLNTTTSPYSSGGHWEASKIYGCVCDLGFGGYDCSERLCERGMPFDTDIAATKPEVARLYCKCDTCSQAGTFRLKFRGMRAVITADMTATQLAAALMALRSVRSTKLGGEIDREVITACAPTCSPDPSVSTGAHICSTSGTTTTINFNGEPGDVPALTVESVSLGTNSAATMVTQLVLTCSATATPTGAFVLTGSRGVPATMAVDVLGSEDDVRVAVRSLPGLSSATTVVFNSGHTTVCVASATVTTTVTITLAYGNYPIGLISNTLTGTTITLASSDGATPSLECCGGGDCAGGQCSCADGRGYLAGYGQCAGLFVRQSPWNGQEKCPGVLLSPRNFNVTAMPTNELHFYWSDDDPSAGPIPSPPGKTFYWNKASDPPATATNSKPFSPSFAVTGAVVTNAIALDMGARQIYWGSGTKIYRSSLPRDMTASALSTAAATLPASFADAAGTVQYMALDLRPDKPDKQFAYWTEAAASGAAAGSVMRKSLDASTVHDLGAAMKLGGAALTVVSPAGIAIDFNSDALYVLDRGALAGSTLDGCLIRCDLSTYDPSATPPSLNLPCTVLIDVSGGTAASGIAGALREPQGLVLDLASDRVWITDRDPNVPGSGVVIRASLIDISKFRDATFLANYHTYTPTTVYEVTEVLRYSNITAGTKLQDPQSIIVDPRPVAAGKTAGIYFTDTSLGNVYHYDTATAAVTLVKDLWQPRALAIDFGQGPPEGIQYLDCSGHGTCDGYASNFKCTCSDGWSGAACSTATCPYGTAWFDEPREDGTAHYPAECSNMGACNRATGQEPRASVCRAPLDPLVVVQLPSPAEATNSNVVLNAPLIAGDGQSCVLAVASIGLPQLIMLAARQHRNFMVSHVTVTEHAGRCMTMRELALARTDQYLDPASVVYGALPPSGKAWDTDKIQGCLCDAPPYWGGAYKGPSYHNASDWTGFDCMQRACPVGDNPNFSRGNAWPPVQQLSCGALSDATAAATFALSFRQATTSTLQASTATQADVAAALSVLSTLGDVIVSPSSSAVQFCGGTALAVTFRTELGTIPLLRVTQSSPVITVQPVDVTRSCTSSGATQPCGRVPAQALECSGQGICDRSTGTCTCFPGWTSSDGFGGLGHRRDCGYYVGQAAARTKKK</sequence>
<dbReference type="PROSITE" id="PS00022">
    <property type="entry name" value="EGF_1"/>
    <property type="match status" value="2"/>
</dbReference>
<evidence type="ECO:0000313" key="5">
    <source>
        <dbReference type="Proteomes" id="UP000664859"/>
    </source>
</evidence>
<reference evidence="4" key="1">
    <citation type="submission" date="2021-02" db="EMBL/GenBank/DDBJ databases">
        <title>First Annotated Genome of the Yellow-green Alga Tribonema minus.</title>
        <authorList>
            <person name="Mahan K.M."/>
        </authorList>
    </citation>
    <scope>NUCLEOTIDE SEQUENCE</scope>
    <source>
        <strain evidence="4">UTEX B ZZ1240</strain>
    </source>
</reference>
<dbReference type="EMBL" id="JAFCMP010000533">
    <property type="protein sequence ID" value="KAG5176783.1"/>
    <property type="molecule type" value="Genomic_DNA"/>
</dbReference>
<keyword evidence="2" id="KW-0245">EGF-like domain</keyword>
<evidence type="ECO:0000313" key="4">
    <source>
        <dbReference type="EMBL" id="KAG5176783.1"/>
    </source>
</evidence>
<proteinExistence type="predicted"/>
<dbReference type="InterPro" id="IPR052108">
    <property type="entry name" value="MEGF/SIB"/>
</dbReference>
<keyword evidence="5" id="KW-1185">Reference proteome</keyword>
<comment type="caution">
    <text evidence="4">The sequence shown here is derived from an EMBL/GenBank/DDBJ whole genome shotgun (WGS) entry which is preliminary data.</text>
</comment>
<gene>
    <name evidence="4" type="ORF">JKP88DRAFT_249301</name>
</gene>
<dbReference type="SUPFAM" id="SSF63825">
    <property type="entry name" value="YWTD domain"/>
    <property type="match status" value="1"/>
</dbReference>
<evidence type="ECO:0000256" key="1">
    <source>
        <dbReference type="ARBA" id="ARBA00023157"/>
    </source>
</evidence>
<dbReference type="InterPro" id="IPR013111">
    <property type="entry name" value="EGF_extracell"/>
</dbReference>
<dbReference type="Proteomes" id="UP000664859">
    <property type="component" value="Unassembled WGS sequence"/>
</dbReference>
<dbReference type="PROSITE" id="PS50026">
    <property type="entry name" value="EGF_3"/>
    <property type="match status" value="1"/>
</dbReference>
<dbReference type="Pfam" id="PF07974">
    <property type="entry name" value="EGF_2"/>
    <property type="match status" value="3"/>
</dbReference>
<name>A0A836C9G5_9STRA</name>
<evidence type="ECO:0000256" key="2">
    <source>
        <dbReference type="PROSITE-ProRule" id="PRU00076"/>
    </source>
</evidence>
<protein>
    <recommendedName>
        <fullName evidence="3">EGF-like domain-containing protein</fullName>
    </recommendedName>
</protein>
<dbReference type="InterPro" id="IPR000742">
    <property type="entry name" value="EGF"/>
</dbReference>
<feature type="domain" description="EGF-like" evidence="3">
    <location>
        <begin position="774"/>
        <end position="811"/>
    </location>
</feature>
<dbReference type="OrthoDB" id="6130531at2759"/>
<feature type="disulfide bond" evidence="2">
    <location>
        <begin position="801"/>
        <end position="810"/>
    </location>
</feature>
<comment type="caution">
    <text evidence="2">Lacks conserved residue(s) required for the propagation of feature annotation.</text>
</comment>
<organism evidence="4 5">
    <name type="scientific">Tribonema minus</name>
    <dbReference type="NCBI Taxonomy" id="303371"/>
    <lineage>
        <taxon>Eukaryota</taxon>
        <taxon>Sar</taxon>
        <taxon>Stramenopiles</taxon>
        <taxon>Ochrophyta</taxon>
        <taxon>PX clade</taxon>
        <taxon>Xanthophyceae</taxon>
        <taxon>Tribonematales</taxon>
        <taxon>Tribonemataceae</taxon>
        <taxon>Tribonema</taxon>
    </lineage>
</organism>
<evidence type="ECO:0000259" key="3">
    <source>
        <dbReference type="PROSITE" id="PS50026"/>
    </source>
</evidence>